<dbReference type="EMBL" id="FOZW01000010">
    <property type="protein sequence ID" value="SFT11503.1"/>
    <property type="molecule type" value="Genomic_DNA"/>
</dbReference>
<dbReference type="InterPro" id="IPR012791">
    <property type="entry name" value="3-oxoacid_CoA-transf_B"/>
</dbReference>
<evidence type="ECO:0000313" key="4">
    <source>
        <dbReference type="Proteomes" id="UP000199392"/>
    </source>
</evidence>
<organism evidence="3 4">
    <name type="scientific">Alloyangia pacifica</name>
    <dbReference type="NCBI Taxonomy" id="311180"/>
    <lineage>
        <taxon>Bacteria</taxon>
        <taxon>Pseudomonadati</taxon>
        <taxon>Pseudomonadota</taxon>
        <taxon>Alphaproteobacteria</taxon>
        <taxon>Rhodobacterales</taxon>
        <taxon>Roseobacteraceae</taxon>
        <taxon>Alloyangia</taxon>
    </lineage>
</organism>
<accession>A0A1I6VCN1</accession>
<reference evidence="4" key="1">
    <citation type="submission" date="2016-10" db="EMBL/GenBank/DDBJ databases">
        <authorList>
            <person name="Varghese N."/>
            <person name="Submissions S."/>
        </authorList>
    </citation>
    <scope>NUCLEOTIDE SEQUENCE [LARGE SCALE GENOMIC DNA]</scope>
    <source>
        <strain evidence="4">DSM 26894</strain>
    </source>
</reference>
<dbReference type="InterPro" id="IPR037171">
    <property type="entry name" value="NagB/RpiA_transferase-like"/>
</dbReference>
<protein>
    <submittedName>
        <fullName evidence="3">Acetate CoA/acetoacetate CoA-transferase beta subunit</fullName>
    </submittedName>
</protein>
<comment type="similarity">
    <text evidence="1">Belongs to the 3-oxoacid CoA-transferase subunit B family.</text>
</comment>
<dbReference type="Gene3D" id="3.40.1080.10">
    <property type="entry name" value="Glutaconate Coenzyme A-transferase"/>
    <property type="match status" value="1"/>
</dbReference>
<dbReference type="Pfam" id="PF01144">
    <property type="entry name" value="CoA_trans"/>
    <property type="match status" value="1"/>
</dbReference>
<keyword evidence="2 3" id="KW-0808">Transferase</keyword>
<gene>
    <name evidence="3" type="ORF">SAMN04488050_110257</name>
</gene>
<dbReference type="GO" id="GO:0008410">
    <property type="term" value="F:CoA-transferase activity"/>
    <property type="evidence" value="ECO:0007669"/>
    <property type="project" value="InterPro"/>
</dbReference>
<keyword evidence="4" id="KW-1185">Reference proteome</keyword>
<name>A0A1I6VCN1_9RHOB</name>
<proteinExistence type="inferred from homology"/>
<dbReference type="STRING" id="311180.SAMN04488050_110257"/>
<dbReference type="AlphaFoldDB" id="A0A1I6VCN1"/>
<dbReference type="InterPro" id="IPR004165">
    <property type="entry name" value="CoA_trans_fam_I"/>
</dbReference>
<evidence type="ECO:0000256" key="1">
    <source>
        <dbReference type="ARBA" id="ARBA00007047"/>
    </source>
</evidence>
<evidence type="ECO:0000313" key="3">
    <source>
        <dbReference type="EMBL" id="SFT11503.1"/>
    </source>
</evidence>
<evidence type="ECO:0000256" key="2">
    <source>
        <dbReference type="ARBA" id="ARBA00022679"/>
    </source>
</evidence>
<sequence length="227" mass="23965">MTETEKMDPKELIARRCAAEVKPHTLVNLGIGIPTLVSDHLDEGMGVFFQAENGVVGMGRRPPEGMSDRHLTDAGGSFVSAVPGASTIDSAFSFGLIRGGHLDLTVLGGLQVDQRGYLANWMIPGVYVPGMGGAMDLVTGAKRVIVAMIHSAKGGQPKIVPECSLPLTAERRVDLIVTEMAVIRPEDDGLHLIETAPGVTVAEVRAATAADLIVRGDVPEMDLSRSC</sequence>
<dbReference type="Proteomes" id="UP000199392">
    <property type="component" value="Unassembled WGS sequence"/>
</dbReference>
<dbReference type="PANTHER" id="PTHR13707:SF60">
    <property type="entry name" value="ACETATE COA-TRANSFERASE SUBUNIT ALPHA"/>
    <property type="match status" value="1"/>
</dbReference>
<dbReference type="PANTHER" id="PTHR13707">
    <property type="entry name" value="KETOACID-COENZYME A TRANSFERASE"/>
    <property type="match status" value="1"/>
</dbReference>
<dbReference type="RefSeq" id="WP_281241965.1">
    <property type="nucleotide sequence ID" value="NZ_FNCL01000010.1"/>
</dbReference>
<dbReference type="NCBIfam" id="TIGR02428">
    <property type="entry name" value="pcaJ_scoB_fam"/>
    <property type="match status" value="1"/>
</dbReference>
<dbReference type="SUPFAM" id="SSF100950">
    <property type="entry name" value="NagB/RpiA/CoA transferase-like"/>
    <property type="match status" value="1"/>
</dbReference>
<dbReference type="SMART" id="SM00882">
    <property type="entry name" value="CoA_trans"/>
    <property type="match status" value="1"/>
</dbReference>